<dbReference type="AlphaFoldDB" id="A0AAD8KAZ3"/>
<gene>
    <name evidence="2" type="ORF">QVD17_28458</name>
</gene>
<sequence length="231" mass="25718">MVSLEAPQATTKSPDASSGPRISFSADLLDDANFICINPHDQQKEKEKPKTGHEFEFLSSNLSAPETMLTADELFFEGKLLPFGQKQCSEKLTKISLKCEQVKEAAAKVEDVKVVDDGNRMSWFIDEDPSPRPPKCTVLWKELLRLKKHRASALSTSSSTSSSSSSSCSFDDESSKKEKHVKRVKKGLERTRSAGIKLRPMVNLPVCTQAVRTNNSLPPLYSATRKQMLER</sequence>
<comment type="caution">
    <text evidence="2">The sequence shown here is derived from an EMBL/GenBank/DDBJ whole genome shotgun (WGS) entry which is preliminary data.</text>
</comment>
<organism evidence="2 3">
    <name type="scientific">Tagetes erecta</name>
    <name type="common">African marigold</name>
    <dbReference type="NCBI Taxonomy" id="13708"/>
    <lineage>
        <taxon>Eukaryota</taxon>
        <taxon>Viridiplantae</taxon>
        <taxon>Streptophyta</taxon>
        <taxon>Embryophyta</taxon>
        <taxon>Tracheophyta</taxon>
        <taxon>Spermatophyta</taxon>
        <taxon>Magnoliopsida</taxon>
        <taxon>eudicotyledons</taxon>
        <taxon>Gunneridae</taxon>
        <taxon>Pentapetalae</taxon>
        <taxon>asterids</taxon>
        <taxon>campanulids</taxon>
        <taxon>Asterales</taxon>
        <taxon>Asteraceae</taxon>
        <taxon>Asteroideae</taxon>
        <taxon>Heliantheae alliance</taxon>
        <taxon>Tageteae</taxon>
        <taxon>Tagetes</taxon>
    </lineage>
</organism>
<dbReference type="Proteomes" id="UP001229421">
    <property type="component" value="Unassembled WGS sequence"/>
</dbReference>
<evidence type="ECO:0000313" key="3">
    <source>
        <dbReference type="Proteomes" id="UP001229421"/>
    </source>
</evidence>
<name>A0AAD8KAZ3_TARER</name>
<evidence type="ECO:0000256" key="1">
    <source>
        <dbReference type="SAM" id="MobiDB-lite"/>
    </source>
</evidence>
<dbReference type="PANTHER" id="PTHR31722">
    <property type="entry name" value="OS06G0675200 PROTEIN"/>
    <property type="match status" value="1"/>
</dbReference>
<accession>A0AAD8KAZ3</accession>
<proteinExistence type="predicted"/>
<protein>
    <submittedName>
        <fullName evidence="2">Uncharacterized protein</fullName>
    </submittedName>
</protein>
<feature type="region of interest" description="Disordered" evidence="1">
    <location>
        <begin position="1"/>
        <end position="22"/>
    </location>
</feature>
<reference evidence="2" key="1">
    <citation type="journal article" date="2023" name="bioRxiv">
        <title>Improved chromosome-level genome assembly for marigold (Tagetes erecta).</title>
        <authorList>
            <person name="Jiang F."/>
            <person name="Yuan L."/>
            <person name="Wang S."/>
            <person name="Wang H."/>
            <person name="Xu D."/>
            <person name="Wang A."/>
            <person name="Fan W."/>
        </authorList>
    </citation>
    <scope>NUCLEOTIDE SEQUENCE</scope>
    <source>
        <strain evidence="2">WSJ</strain>
        <tissue evidence="2">Leaf</tissue>
    </source>
</reference>
<feature type="region of interest" description="Disordered" evidence="1">
    <location>
        <begin position="154"/>
        <end position="194"/>
    </location>
</feature>
<feature type="compositionally biased region" description="Low complexity" evidence="1">
    <location>
        <begin position="154"/>
        <end position="169"/>
    </location>
</feature>
<dbReference type="EMBL" id="JAUHHV010000007">
    <property type="protein sequence ID" value="KAK1419293.1"/>
    <property type="molecule type" value="Genomic_DNA"/>
</dbReference>
<keyword evidence="3" id="KW-1185">Reference proteome</keyword>
<dbReference type="PANTHER" id="PTHR31722:SF2">
    <property type="entry name" value="DNA CROSS-LINK REPAIR 1 PROTEIN-LIKE"/>
    <property type="match status" value="1"/>
</dbReference>
<evidence type="ECO:0000313" key="2">
    <source>
        <dbReference type="EMBL" id="KAK1419293.1"/>
    </source>
</evidence>